<name>A0AA39VA44_9LECA</name>
<feature type="signal peptide" evidence="2">
    <location>
        <begin position="1"/>
        <end position="20"/>
    </location>
</feature>
<feature type="compositionally biased region" description="Polar residues" evidence="1">
    <location>
        <begin position="511"/>
        <end position="521"/>
    </location>
</feature>
<evidence type="ECO:0000313" key="4">
    <source>
        <dbReference type="Proteomes" id="UP001166286"/>
    </source>
</evidence>
<feature type="region of interest" description="Disordered" evidence="1">
    <location>
        <begin position="71"/>
        <end position="100"/>
    </location>
</feature>
<feature type="compositionally biased region" description="Pro residues" evidence="1">
    <location>
        <begin position="472"/>
        <end position="487"/>
    </location>
</feature>
<dbReference type="Proteomes" id="UP001166286">
    <property type="component" value="Unassembled WGS sequence"/>
</dbReference>
<feature type="chain" id="PRO_5041336978" evidence="2">
    <location>
        <begin position="21"/>
        <end position="534"/>
    </location>
</feature>
<reference evidence="3" key="1">
    <citation type="submission" date="2023-03" db="EMBL/GenBank/DDBJ databases">
        <title>Complete genome of Cladonia borealis.</title>
        <authorList>
            <person name="Park H."/>
        </authorList>
    </citation>
    <scope>NUCLEOTIDE SEQUENCE</scope>
    <source>
        <strain evidence="3">ANT050790</strain>
    </source>
</reference>
<evidence type="ECO:0000313" key="3">
    <source>
        <dbReference type="EMBL" id="KAK0517440.1"/>
    </source>
</evidence>
<feature type="compositionally biased region" description="Polar residues" evidence="1">
    <location>
        <begin position="71"/>
        <end position="92"/>
    </location>
</feature>
<accession>A0AA39VA44</accession>
<protein>
    <submittedName>
        <fullName evidence="3">Uncharacterized protein</fullName>
    </submittedName>
</protein>
<dbReference type="EMBL" id="JAFEKC020000001">
    <property type="protein sequence ID" value="KAK0517440.1"/>
    <property type="molecule type" value="Genomic_DNA"/>
</dbReference>
<sequence>MMSVFTTILLIPFLLYTSHAAPNKMSGEDSVRDRDLLAPRQNRYPTTNLYSGSVALPSAWPSFTNPFSTGTAPSIAPTGTANTGHDNATSGGLQPYPTQGAPYQNYTSPYNPLGSAGLVAAPTFLPPAALSIENAAAAAGSSILSNQCQPPQTVTLPPQTVTLPAETITVTAAPQTTTITPEIQTQTITITPQVQTQTVTVTVTVTAGPAPACPSNAGSPELTQVAAPSNALPATPSNAPAASSVPNSEGQNEVPAQTSGPAPGPTPATPSSQIPAPALPTNVAAPSAAPAMPSMPTTSMSLPPILSNEGPENIPAAAPSTTPTVQSPAQPSTTPGSAPTFNAPIPPPNNGPSALPSGASPSLPLTAPYQNTTGPYNNMTIPCGSGMSGTMPGTMPGTGISRPTGGIIPPINPPLPSGYIHFPLPSGYSLQFLFPPNATSGAIPSALTGPTSLPTTLNTQIAQSSDIGPNSPFIPPPALPTTPPMPPINQSSIQSPPLSPFSPSSSCSLNGTSSQNITTNVSPPPFSPPKPPTH</sequence>
<feature type="compositionally biased region" description="Polar residues" evidence="1">
    <location>
        <begin position="319"/>
        <end position="340"/>
    </location>
</feature>
<comment type="caution">
    <text evidence="3">The sequence shown here is derived from an EMBL/GenBank/DDBJ whole genome shotgun (WGS) entry which is preliminary data.</text>
</comment>
<proteinExistence type="predicted"/>
<feature type="compositionally biased region" description="Low complexity" evidence="1">
    <location>
        <begin position="488"/>
        <end position="510"/>
    </location>
</feature>
<evidence type="ECO:0000256" key="1">
    <source>
        <dbReference type="SAM" id="MobiDB-lite"/>
    </source>
</evidence>
<keyword evidence="2" id="KW-0732">Signal</keyword>
<evidence type="ECO:0000256" key="2">
    <source>
        <dbReference type="SAM" id="SignalP"/>
    </source>
</evidence>
<gene>
    <name evidence="3" type="ORF">JMJ35_000595</name>
</gene>
<keyword evidence="4" id="KW-1185">Reference proteome</keyword>
<feature type="region of interest" description="Disordered" evidence="1">
    <location>
        <begin position="212"/>
        <end position="368"/>
    </location>
</feature>
<feature type="compositionally biased region" description="Low complexity" evidence="1">
    <location>
        <begin position="284"/>
        <end position="304"/>
    </location>
</feature>
<dbReference type="AlphaFoldDB" id="A0AA39VA44"/>
<feature type="compositionally biased region" description="Pro residues" evidence="1">
    <location>
        <begin position="522"/>
        <end position="534"/>
    </location>
</feature>
<feature type="region of interest" description="Disordered" evidence="1">
    <location>
        <begin position="462"/>
        <end position="534"/>
    </location>
</feature>
<feature type="compositionally biased region" description="Low complexity" evidence="1">
    <location>
        <begin position="226"/>
        <end position="248"/>
    </location>
</feature>
<feature type="compositionally biased region" description="Low complexity" evidence="1">
    <location>
        <begin position="351"/>
        <end position="365"/>
    </location>
</feature>
<organism evidence="3 4">
    <name type="scientific">Cladonia borealis</name>
    <dbReference type="NCBI Taxonomy" id="184061"/>
    <lineage>
        <taxon>Eukaryota</taxon>
        <taxon>Fungi</taxon>
        <taxon>Dikarya</taxon>
        <taxon>Ascomycota</taxon>
        <taxon>Pezizomycotina</taxon>
        <taxon>Lecanoromycetes</taxon>
        <taxon>OSLEUM clade</taxon>
        <taxon>Lecanoromycetidae</taxon>
        <taxon>Lecanorales</taxon>
        <taxon>Lecanorineae</taxon>
        <taxon>Cladoniaceae</taxon>
        <taxon>Cladonia</taxon>
    </lineage>
</organism>